<keyword evidence="2" id="KW-1185">Reference proteome</keyword>
<gene>
    <name evidence="1" type="ORF">NQ314_001244</name>
</gene>
<reference evidence="1" key="1">
    <citation type="journal article" date="2023" name="Insect Mol. Biol.">
        <title>Genome sequencing provides insights into the evolution of gene families encoding plant cell wall-degrading enzymes in longhorned beetles.</title>
        <authorList>
            <person name="Shin N.R."/>
            <person name="Okamura Y."/>
            <person name="Kirsch R."/>
            <person name="Pauchet Y."/>
        </authorList>
    </citation>
    <scope>NUCLEOTIDE SEQUENCE</scope>
    <source>
        <strain evidence="1">RBIC_L_NR</strain>
    </source>
</reference>
<evidence type="ECO:0000313" key="1">
    <source>
        <dbReference type="EMBL" id="KAJ8970427.1"/>
    </source>
</evidence>
<organism evidence="1 2">
    <name type="scientific">Rhamnusium bicolor</name>
    <dbReference type="NCBI Taxonomy" id="1586634"/>
    <lineage>
        <taxon>Eukaryota</taxon>
        <taxon>Metazoa</taxon>
        <taxon>Ecdysozoa</taxon>
        <taxon>Arthropoda</taxon>
        <taxon>Hexapoda</taxon>
        <taxon>Insecta</taxon>
        <taxon>Pterygota</taxon>
        <taxon>Neoptera</taxon>
        <taxon>Endopterygota</taxon>
        <taxon>Coleoptera</taxon>
        <taxon>Polyphaga</taxon>
        <taxon>Cucujiformia</taxon>
        <taxon>Chrysomeloidea</taxon>
        <taxon>Cerambycidae</taxon>
        <taxon>Lepturinae</taxon>
        <taxon>Rhagiini</taxon>
        <taxon>Rhamnusium</taxon>
    </lineage>
</organism>
<sequence length="59" mass="6581">MGDTALVNSFIISKQVTKNSLKLKDFRLEVISGLVGANRLRRDLGRKLLQGSCTKKFTN</sequence>
<accession>A0AAV8ZUX7</accession>
<dbReference type="Proteomes" id="UP001162156">
    <property type="component" value="Unassembled WGS sequence"/>
</dbReference>
<evidence type="ECO:0000313" key="2">
    <source>
        <dbReference type="Proteomes" id="UP001162156"/>
    </source>
</evidence>
<name>A0AAV8ZUX7_9CUCU</name>
<dbReference type="EMBL" id="JANEYF010000354">
    <property type="protein sequence ID" value="KAJ8970427.1"/>
    <property type="molecule type" value="Genomic_DNA"/>
</dbReference>
<protein>
    <submittedName>
        <fullName evidence="1">Uncharacterized protein</fullName>
    </submittedName>
</protein>
<dbReference type="AlphaFoldDB" id="A0AAV8ZUX7"/>
<proteinExistence type="predicted"/>
<comment type="caution">
    <text evidence="1">The sequence shown here is derived from an EMBL/GenBank/DDBJ whole genome shotgun (WGS) entry which is preliminary data.</text>
</comment>